<evidence type="ECO:0000256" key="3">
    <source>
        <dbReference type="SAM" id="MobiDB-lite"/>
    </source>
</evidence>
<protein>
    <recommendedName>
        <fullName evidence="4">Methyltransferase small domain-containing protein</fullName>
    </recommendedName>
</protein>
<dbReference type="InterPro" id="IPR029063">
    <property type="entry name" value="SAM-dependent_MTases_sf"/>
</dbReference>
<name>I4LTH4_GARVA</name>
<dbReference type="PANTHER" id="PTHR47816:SF4">
    <property type="entry name" value="RIBOSOMAL RNA SMALL SUBUNIT METHYLTRANSFERASE C"/>
    <property type="match status" value="1"/>
</dbReference>
<proteinExistence type="predicted"/>
<dbReference type="GO" id="GO:0032259">
    <property type="term" value="P:methylation"/>
    <property type="evidence" value="ECO:0007669"/>
    <property type="project" value="UniProtKB-KW"/>
</dbReference>
<evidence type="ECO:0000256" key="2">
    <source>
        <dbReference type="ARBA" id="ARBA00022679"/>
    </source>
</evidence>
<dbReference type="RefSeq" id="WP_004122142.1">
    <property type="nucleotide sequence ID" value="NZ_ADEQ01000010.1"/>
</dbReference>
<reference evidence="5 6" key="1">
    <citation type="journal article" date="2012" name="J. Bacteriol.">
        <title>Comparative Genomic Analyses of 17 Clinical Isolates of Gardnerella vaginalis Provide Evidence of Multiple Genetically Isolated Clades Consistent with Subspeciation into Genovars.</title>
        <authorList>
            <person name="Ahmed A."/>
            <person name="Earl J."/>
            <person name="Retchless A."/>
            <person name="Hillier S."/>
            <person name="Rabe L."/>
            <person name="Cherpes T."/>
            <person name="Powell E."/>
            <person name="Janto B."/>
            <person name="Eutsey R."/>
            <person name="Hiller N.L."/>
            <person name="Boissy R."/>
            <person name="Dahlgreen M."/>
            <person name="Hall B."/>
            <person name="Costerton J."/>
            <person name="Post J.C."/>
            <person name="Hu F."/>
            <person name="Ehrlich G."/>
        </authorList>
    </citation>
    <scope>NUCLEOTIDE SEQUENCE [LARGE SCALE GENOMIC DNA]</scope>
    <source>
        <strain evidence="5 6">55152</strain>
    </source>
</reference>
<keyword evidence="1" id="KW-0489">Methyltransferase</keyword>
<dbReference type="PANTHER" id="PTHR47816">
    <property type="entry name" value="RIBOSOMAL RNA SMALL SUBUNIT METHYLTRANSFERASE C"/>
    <property type="match status" value="1"/>
</dbReference>
<sequence>MAINTFNKTKKTSSINATKTNKNTKEAKTGGEQYFSANPNSLDLRRTLHVDLRGHEVSVQVSNGVFSSSKLDLGTAVLLKHAPQPPENGRFFDIGCGWGAISLALGFESPNAQIYAVDVNERALELTDINAKNAGLNNIHTYLVEDALKELKEDELKDIDLIWSNPPIRVGKDVLHNILLTWLPRLKVGGAAYLVVQKNLGSDSLIPWLSKNLGEDFSVEKYASSKGYRIIEVLRK</sequence>
<evidence type="ECO:0000256" key="1">
    <source>
        <dbReference type="ARBA" id="ARBA00022603"/>
    </source>
</evidence>
<dbReference type="Pfam" id="PF05175">
    <property type="entry name" value="MTS"/>
    <property type="match status" value="1"/>
</dbReference>
<accession>I4LTH4</accession>
<dbReference type="SUPFAM" id="SSF53335">
    <property type="entry name" value="S-adenosyl-L-methionine-dependent methyltransferases"/>
    <property type="match status" value="1"/>
</dbReference>
<dbReference type="CDD" id="cd02440">
    <property type="entry name" value="AdoMet_MTases"/>
    <property type="match status" value="1"/>
</dbReference>
<dbReference type="AlphaFoldDB" id="I4LTH4"/>
<evidence type="ECO:0000313" key="5">
    <source>
        <dbReference type="EMBL" id="EIK80264.1"/>
    </source>
</evidence>
<dbReference type="InterPro" id="IPR007848">
    <property type="entry name" value="Small_mtfrase_dom"/>
</dbReference>
<evidence type="ECO:0000313" key="6">
    <source>
        <dbReference type="Proteomes" id="UP000005936"/>
    </source>
</evidence>
<organism evidence="5 6">
    <name type="scientific">Gardnerella vaginalis 55152</name>
    <dbReference type="NCBI Taxonomy" id="698955"/>
    <lineage>
        <taxon>Bacteria</taxon>
        <taxon>Bacillati</taxon>
        <taxon>Actinomycetota</taxon>
        <taxon>Actinomycetes</taxon>
        <taxon>Bifidobacteriales</taxon>
        <taxon>Bifidobacteriaceae</taxon>
        <taxon>Gardnerella</taxon>
    </lineage>
</organism>
<dbReference type="GO" id="GO:0008757">
    <property type="term" value="F:S-adenosylmethionine-dependent methyltransferase activity"/>
    <property type="evidence" value="ECO:0007669"/>
    <property type="project" value="InterPro"/>
</dbReference>
<evidence type="ECO:0000259" key="4">
    <source>
        <dbReference type="Pfam" id="PF05175"/>
    </source>
</evidence>
<keyword evidence="2" id="KW-0808">Transferase</keyword>
<dbReference type="Proteomes" id="UP000005936">
    <property type="component" value="Unassembled WGS sequence"/>
</dbReference>
<dbReference type="PATRIC" id="fig|698955.3.peg.794"/>
<feature type="compositionally biased region" description="Low complexity" evidence="3">
    <location>
        <begin position="12"/>
        <end position="21"/>
    </location>
</feature>
<gene>
    <name evidence="5" type="ORF">CGSMWGv55152_04032</name>
</gene>
<dbReference type="Gene3D" id="3.40.50.150">
    <property type="entry name" value="Vaccinia Virus protein VP39"/>
    <property type="match status" value="1"/>
</dbReference>
<comment type="caution">
    <text evidence="5">The sequence shown here is derived from an EMBL/GenBank/DDBJ whole genome shotgun (WGS) entry which is preliminary data.</text>
</comment>
<dbReference type="InterPro" id="IPR046977">
    <property type="entry name" value="RsmC/RlmG"/>
</dbReference>
<feature type="domain" description="Methyltransferase small" evidence="4">
    <location>
        <begin position="57"/>
        <end position="231"/>
    </location>
</feature>
<feature type="region of interest" description="Disordered" evidence="3">
    <location>
        <begin position="1"/>
        <end position="35"/>
    </location>
</feature>
<dbReference type="EMBL" id="ADEQ01000010">
    <property type="protein sequence ID" value="EIK80264.1"/>
    <property type="molecule type" value="Genomic_DNA"/>
</dbReference>